<keyword evidence="3" id="KW-0964">Secreted</keyword>
<dbReference type="SMART" id="SM00708">
    <property type="entry name" value="PhBP"/>
    <property type="match status" value="1"/>
</dbReference>
<proteinExistence type="inferred from homology"/>
<name>A0A1A9VLS1_GLOAU</name>
<evidence type="ECO:0000313" key="7">
    <source>
        <dbReference type="Proteomes" id="UP000078200"/>
    </source>
</evidence>
<dbReference type="PANTHER" id="PTHR11857">
    <property type="entry name" value="ODORANT BINDING PROTEIN-RELATED"/>
    <property type="match status" value="1"/>
</dbReference>
<dbReference type="Gene3D" id="1.10.238.20">
    <property type="entry name" value="Pheromone/general odorant binding protein domain"/>
    <property type="match status" value="1"/>
</dbReference>
<dbReference type="Pfam" id="PF01395">
    <property type="entry name" value="PBP_GOBP"/>
    <property type="match status" value="1"/>
</dbReference>
<protein>
    <submittedName>
        <fullName evidence="6">Uncharacterized protein</fullName>
    </submittedName>
</protein>
<organism evidence="6 7">
    <name type="scientific">Glossina austeni</name>
    <name type="common">Savannah tsetse fly</name>
    <dbReference type="NCBI Taxonomy" id="7395"/>
    <lineage>
        <taxon>Eukaryota</taxon>
        <taxon>Metazoa</taxon>
        <taxon>Ecdysozoa</taxon>
        <taxon>Arthropoda</taxon>
        <taxon>Hexapoda</taxon>
        <taxon>Insecta</taxon>
        <taxon>Pterygota</taxon>
        <taxon>Neoptera</taxon>
        <taxon>Endopterygota</taxon>
        <taxon>Diptera</taxon>
        <taxon>Brachycera</taxon>
        <taxon>Muscomorpha</taxon>
        <taxon>Hippoboscoidea</taxon>
        <taxon>Glossinidae</taxon>
        <taxon>Glossina</taxon>
    </lineage>
</organism>
<feature type="signal peptide" evidence="5">
    <location>
        <begin position="1"/>
        <end position="20"/>
    </location>
</feature>
<dbReference type="InterPro" id="IPR036728">
    <property type="entry name" value="PBP_GOBP_sf"/>
</dbReference>
<dbReference type="SUPFAM" id="SSF47565">
    <property type="entry name" value="Insect pheromone/odorant-binding proteins"/>
    <property type="match status" value="1"/>
</dbReference>
<evidence type="ECO:0000256" key="4">
    <source>
        <dbReference type="ARBA" id="ARBA00022729"/>
    </source>
</evidence>
<evidence type="ECO:0000313" key="6">
    <source>
        <dbReference type="EnsemblMetazoa" id="GAUT041055-PA"/>
    </source>
</evidence>
<dbReference type="Proteomes" id="UP000078200">
    <property type="component" value="Unassembled WGS sequence"/>
</dbReference>
<evidence type="ECO:0000256" key="3">
    <source>
        <dbReference type="ARBA" id="ARBA00022525"/>
    </source>
</evidence>
<dbReference type="PANTHER" id="PTHR11857:SF43">
    <property type="entry name" value="GEO07291P1-RELATED"/>
    <property type="match status" value="1"/>
</dbReference>
<dbReference type="InterPro" id="IPR006170">
    <property type="entry name" value="PBP/GOBP"/>
</dbReference>
<comment type="similarity">
    <text evidence="2">Belongs to the PBP/GOBP family.</text>
</comment>
<feature type="chain" id="PRO_5008399479" evidence="5">
    <location>
        <begin position="21"/>
        <end position="134"/>
    </location>
</feature>
<dbReference type="GO" id="GO:0007608">
    <property type="term" value="P:sensory perception of smell"/>
    <property type="evidence" value="ECO:0007669"/>
    <property type="project" value="TreeGrafter"/>
</dbReference>
<reference evidence="6" key="1">
    <citation type="submission" date="2020-05" db="UniProtKB">
        <authorList>
            <consortium name="EnsemblMetazoa"/>
        </authorList>
    </citation>
    <scope>IDENTIFICATION</scope>
    <source>
        <strain evidence="6">TTRI</strain>
    </source>
</reference>
<dbReference type="EnsemblMetazoa" id="GAUT041055-RA">
    <property type="protein sequence ID" value="GAUT041055-PA"/>
    <property type="gene ID" value="GAUT041055"/>
</dbReference>
<keyword evidence="7" id="KW-1185">Reference proteome</keyword>
<evidence type="ECO:0000256" key="1">
    <source>
        <dbReference type="ARBA" id="ARBA00004613"/>
    </source>
</evidence>
<sequence>MKFIYIVCLSLACYVALVFSSTKDDFEKILQSCRDDVRINENDLRTLSASPNDVSEGVKCYMKCVMEKQGHFKNGALLEEAVIKSVESSPADHNDQNQMSAIVKECKKEIGSNECDTAFKISMCLREHKVDFEI</sequence>
<dbReference type="GO" id="GO:0005549">
    <property type="term" value="F:odorant binding"/>
    <property type="evidence" value="ECO:0007669"/>
    <property type="project" value="InterPro"/>
</dbReference>
<evidence type="ECO:0000256" key="5">
    <source>
        <dbReference type="SAM" id="SignalP"/>
    </source>
</evidence>
<accession>A0A1A9VLS1</accession>
<evidence type="ECO:0000256" key="2">
    <source>
        <dbReference type="ARBA" id="ARBA00008098"/>
    </source>
</evidence>
<keyword evidence="4 5" id="KW-0732">Signal</keyword>
<dbReference type="GO" id="GO:0005615">
    <property type="term" value="C:extracellular space"/>
    <property type="evidence" value="ECO:0007669"/>
    <property type="project" value="TreeGrafter"/>
</dbReference>
<dbReference type="CDD" id="cd23992">
    <property type="entry name" value="PBP_GOBP"/>
    <property type="match status" value="1"/>
</dbReference>
<comment type="subcellular location">
    <subcellularLocation>
        <location evidence="1">Secreted</location>
    </subcellularLocation>
</comment>
<dbReference type="VEuPathDB" id="VectorBase:GAUT041055"/>
<dbReference type="AlphaFoldDB" id="A0A1A9VLS1"/>